<dbReference type="Gene3D" id="3.30.420.10">
    <property type="entry name" value="Ribonuclease H-like superfamily/Ribonuclease H"/>
    <property type="match status" value="1"/>
</dbReference>
<dbReference type="PANTHER" id="PTHR46889:SF4">
    <property type="entry name" value="TRANSPOSASE INSO FOR INSERTION SEQUENCE ELEMENT IS911B-RELATED"/>
    <property type="match status" value="1"/>
</dbReference>
<comment type="caution">
    <text evidence="2">The sequence shown here is derived from an EMBL/GenBank/DDBJ whole genome shotgun (WGS) entry which is preliminary data.</text>
</comment>
<evidence type="ECO:0000313" key="2">
    <source>
        <dbReference type="EMBL" id="GAI66943.1"/>
    </source>
</evidence>
<dbReference type="PROSITE" id="PS50994">
    <property type="entry name" value="INTEGRASE"/>
    <property type="match status" value="1"/>
</dbReference>
<proteinExistence type="predicted"/>
<dbReference type="GO" id="GO:0015074">
    <property type="term" value="P:DNA integration"/>
    <property type="evidence" value="ECO:0007669"/>
    <property type="project" value="InterPro"/>
</dbReference>
<evidence type="ECO:0000259" key="1">
    <source>
        <dbReference type="PROSITE" id="PS50994"/>
    </source>
</evidence>
<reference evidence="2" key="1">
    <citation type="journal article" date="2014" name="Front. Microbiol.">
        <title>High frequency of phylogenetically diverse reductive dehalogenase-homologous genes in deep subseafloor sedimentary metagenomes.</title>
        <authorList>
            <person name="Kawai M."/>
            <person name="Futagami T."/>
            <person name="Toyoda A."/>
            <person name="Takaki Y."/>
            <person name="Nishi S."/>
            <person name="Hori S."/>
            <person name="Arai W."/>
            <person name="Tsubouchi T."/>
            <person name="Morono Y."/>
            <person name="Uchiyama I."/>
            <person name="Ito T."/>
            <person name="Fujiyama A."/>
            <person name="Inagaki F."/>
            <person name="Takami H."/>
        </authorList>
    </citation>
    <scope>NUCLEOTIDE SEQUENCE</scope>
    <source>
        <strain evidence="2">Expedition CK06-06</strain>
    </source>
</reference>
<dbReference type="SUPFAM" id="SSF53098">
    <property type="entry name" value="Ribonuclease H-like"/>
    <property type="match status" value="1"/>
</dbReference>
<dbReference type="GO" id="GO:0003676">
    <property type="term" value="F:nucleic acid binding"/>
    <property type="evidence" value="ECO:0007669"/>
    <property type="project" value="InterPro"/>
</dbReference>
<dbReference type="PANTHER" id="PTHR46889">
    <property type="entry name" value="TRANSPOSASE INSF FOR INSERTION SEQUENCE IS3B-RELATED"/>
    <property type="match status" value="1"/>
</dbReference>
<feature type="domain" description="Integrase catalytic" evidence="1">
    <location>
        <begin position="1"/>
        <end position="162"/>
    </location>
</feature>
<dbReference type="InterPro" id="IPR050900">
    <property type="entry name" value="Transposase_IS3/IS150/IS904"/>
</dbReference>
<protein>
    <recommendedName>
        <fullName evidence="1">Integrase catalytic domain-containing protein</fullName>
    </recommendedName>
</protein>
<dbReference type="InterPro" id="IPR036397">
    <property type="entry name" value="RNaseH_sf"/>
</dbReference>
<dbReference type="AlphaFoldDB" id="X1QFH0"/>
<gene>
    <name evidence="2" type="ORF">S12H4_02520</name>
</gene>
<accession>X1QFH0</accession>
<organism evidence="2">
    <name type="scientific">marine sediment metagenome</name>
    <dbReference type="NCBI Taxonomy" id="412755"/>
    <lineage>
        <taxon>unclassified sequences</taxon>
        <taxon>metagenomes</taxon>
        <taxon>ecological metagenomes</taxon>
    </lineage>
</organism>
<sequence>MYWEADLTYVWTNSANAYLFVVIDACNQDIIGDVFSDRCRAREAVEALEEAVLSRFGGRVPYGYELTLRVDRGTQFTSRSFREAARTLNVRLEYAGVQCPEDKPYIESFFGNYKTEELYRNEYNSLAKARTGWESYRAWYRNDRLHQALWYKSPRDYTKIACNSKLLVA</sequence>
<dbReference type="Pfam" id="PF00665">
    <property type="entry name" value="rve"/>
    <property type="match status" value="1"/>
</dbReference>
<name>X1QFH0_9ZZZZ</name>
<dbReference type="InterPro" id="IPR001584">
    <property type="entry name" value="Integrase_cat-core"/>
</dbReference>
<dbReference type="Pfam" id="PF13333">
    <property type="entry name" value="rve_2"/>
    <property type="match status" value="1"/>
</dbReference>
<dbReference type="InterPro" id="IPR012337">
    <property type="entry name" value="RNaseH-like_sf"/>
</dbReference>
<dbReference type="EMBL" id="BARW01000624">
    <property type="protein sequence ID" value="GAI66943.1"/>
    <property type="molecule type" value="Genomic_DNA"/>
</dbReference>